<comment type="similarity">
    <text evidence="2">Belongs to the glycosyl hydrolase 3 family.</text>
</comment>
<proteinExistence type="inferred from homology"/>
<dbReference type="AlphaFoldDB" id="A0A2H0W8D4"/>
<sequence>MKTKKKVIKKTSKKLGKHKLLTAIFIVLISVLCLLELLYFIKFKPFFYASEDENQMANSLIEDLLLERKIRKLSLEEKVGALFVLGFKGVSLSPEQTEFFKDNHFIHFLLLEENIKSEEELIKLTGELKGLNNSLLPSLIGVDQEGGEVARIKFKDIDNTPQNQIFTLEKAYEIGKNRGEILKSLGINLNFSPVVEIIRDNNSYLALGNRAFLGEKEKVLGLSEAMIQGYKAGGIIPVPKHFPGGLGRNMADPHQVLPVLDITREELDKDLYIFKALAQNNQASVMMTTHLYYPLIDKDNPVTLSETFVSSILRQSLGFRGVILTDDLKMKGITNKYSVPKAALKAFQAGSDLLLISGTKEEQKQAYEVILKAVKNGEIKEKRLNNSLKRILKI</sequence>
<dbReference type="Proteomes" id="UP000230093">
    <property type="component" value="Unassembled WGS sequence"/>
</dbReference>
<comment type="caution">
    <text evidence="8">The sequence shown here is derived from an EMBL/GenBank/DDBJ whole genome shotgun (WGS) entry which is preliminary data.</text>
</comment>
<dbReference type="EMBL" id="PEZT01000024">
    <property type="protein sequence ID" value="PIS08916.1"/>
    <property type="molecule type" value="Genomic_DNA"/>
</dbReference>
<evidence type="ECO:0000256" key="2">
    <source>
        <dbReference type="ARBA" id="ARBA00005336"/>
    </source>
</evidence>
<keyword evidence="6" id="KW-1133">Transmembrane helix</keyword>
<evidence type="ECO:0000256" key="4">
    <source>
        <dbReference type="ARBA" id="ARBA00022801"/>
    </source>
</evidence>
<dbReference type="Pfam" id="PF00933">
    <property type="entry name" value="Glyco_hydro_3"/>
    <property type="match status" value="1"/>
</dbReference>
<dbReference type="PANTHER" id="PTHR30480:SF13">
    <property type="entry name" value="BETA-HEXOSAMINIDASE"/>
    <property type="match status" value="1"/>
</dbReference>
<comment type="catalytic activity">
    <reaction evidence="1">
        <text>Hydrolysis of terminal non-reducing N-acetyl-D-hexosamine residues in N-acetyl-beta-D-hexosaminides.</text>
        <dbReference type="EC" id="3.2.1.52"/>
    </reaction>
</comment>
<evidence type="ECO:0000313" key="9">
    <source>
        <dbReference type="Proteomes" id="UP000230093"/>
    </source>
</evidence>
<dbReference type="InterPro" id="IPR036962">
    <property type="entry name" value="Glyco_hydro_3_N_sf"/>
</dbReference>
<keyword evidence="6" id="KW-0472">Membrane</keyword>
<protein>
    <recommendedName>
        <fullName evidence="3">beta-N-acetylhexosaminidase</fullName>
        <ecNumber evidence="3">3.2.1.52</ecNumber>
    </recommendedName>
</protein>
<keyword evidence="6" id="KW-0812">Transmembrane</keyword>
<dbReference type="GO" id="GO:0005975">
    <property type="term" value="P:carbohydrate metabolic process"/>
    <property type="evidence" value="ECO:0007669"/>
    <property type="project" value="InterPro"/>
</dbReference>
<dbReference type="PANTHER" id="PTHR30480">
    <property type="entry name" value="BETA-HEXOSAMINIDASE-RELATED"/>
    <property type="match status" value="1"/>
</dbReference>
<gene>
    <name evidence="8" type="ORF">COT75_04160</name>
</gene>
<keyword evidence="5" id="KW-0326">Glycosidase</keyword>
<keyword evidence="4" id="KW-0378">Hydrolase</keyword>
<dbReference type="GO" id="GO:0004563">
    <property type="term" value="F:beta-N-acetylhexosaminidase activity"/>
    <property type="evidence" value="ECO:0007669"/>
    <property type="project" value="UniProtKB-EC"/>
</dbReference>
<evidence type="ECO:0000256" key="6">
    <source>
        <dbReference type="SAM" id="Phobius"/>
    </source>
</evidence>
<dbReference type="GO" id="GO:0009254">
    <property type="term" value="P:peptidoglycan turnover"/>
    <property type="evidence" value="ECO:0007669"/>
    <property type="project" value="TreeGrafter"/>
</dbReference>
<dbReference type="Gene3D" id="3.20.20.300">
    <property type="entry name" value="Glycoside hydrolase, family 3, N-terminal domain"/>
    <property type="match status" value="1"/>
</dbReference>
<evidence type="ECO:0000256" key="5">
    <source>
        <dbReference type="ARBA" id="ARBA00023295"/>
    </source>
</evidence>
<dbReference type="EC" id="3.2.1.52" evidence="3"/>
<feature type="transmembrane region" description="Helical" evidence="6">
    <location>
        <begin position="20"/>
        <end position="41"/>
    </location>
</feature>
<dbReference type="SUPFAM" id="SSF51445">
    <property type="entry name" value="(Trans)glycosidases"/>
    <property type="match status" value="1"/>
</dbReference>
<dbReference type="InterPro" id="IPR001764">
    <property type="entry name" value="Glyco_hydro_3_N"/>
</dbReference>
<feature type="domain" description="Glycoside hydrolase family 3 N-terminal" evidence="7">
    <location>
        <begin position="75"/>
        <end position="393"/>
    </location>
</feature>
<dbReference type="InterPro" id="IPR050226">
    <property type="entry name" value="NagZ_Beta-hexosaminidase"/>
</dbReference>
<evidence type="ECO:0000259" key="7">
    <source>
        <dbReference type="Pfam" id="PF00933"/>
    </source>
</evidence>
<dbReference type="InterPro" id="IPR017853">
    <property type="entry name" value="GH"/>
</dbReference>
<name>A0A2H0W8D4_9BACT</name>
<evidence type="ECO:0000256" key="1">
    <source>
        <dbReference type="ARBA" id="ARBA00001231"/>
    </source>
</evidence>
<accession>A0A2H0W8D4</accession>
<reference evidence="9" key="1">
    <citation type="submission" date="2017-09" db="EMBL/GenBank/DDBJ databases">
        <title>Depth-based differentiation of microbial function through sediment-hosted aquifers and enrichment of novel symbionts in the deep terrestrial subsurface.</title>
        <authorList>
            <person name="Probst A.J."/>
            <person name="Ladd B."/>
            <person name="Jarett J.K."/>
            <person name="Geller-Mcgrath D.E."/>
            <person name="Sieber C.M.K."/>
            <person name="Emerson J.B."/>
            <person name="Anantharaman K."/>
            <person name="Thomas B.C."/>
            <person name="Malmstrom R."/>
            <person name="Stieglmeier M."/>
            <person name="Klingl A."/>
            <person name="Woyke T."/>
            <person name="Ryan C.M."/>
            <person name="Banfield J.F."/>
        </authorList>
    </citation>
    <scope>NUCLEOTIDE SEQUENCE [LARGE SCALE GENOMIC DNA]</scope>
</reference>
<evidence type="ECO:0000256" key="3">
    <source>
        <dbReference type="ARBA" id="ARBA00012663"/>
    </source>
</evidence>
<evidence type="ECO:0000313" key="8">
    <source>
        <dbReference type="EMBL" id="PIS08916.1"/>
    </source>
</evidence>
<organism evidence="8 9">
    <name type="scientific">Candidatus Beckwithbacteria bacterium CG10_big_fil_rev_8_21_14_0_10_34_10</name>
    <dbReference type="NCBI Taxonomy" id="1974495"/>
    <lineage>
        <taxon>Bacteria</taxon>
        <taxon>Candidatus Beckwithiibacteriota</taxon>
    </lineage>
</organism>